<feature type="domain" description="HAMP" evidence="8">
    <location>
        <begin position="339"/>
        <end position="391"/>
    </location>
</feature>
<protein>
    <submittedName>
        <fullName evidence="9">Methyl-accepting chemotaxis protein (Contains HAMP domain)</fullName>
    </submittedName>
</protein>
<dbReference type="AlphaFoldDB" id="A4BIR4"/>
<keyword evidence="6" id="KW-0812">Transmembrane</keyword>
<keyword evidence="6" id="KW-1133">Transmembrane helix</keyword>
<evidence type="ECO:0000256" key="6">
    <source>
        <dbReference type="SAM" id="Phobius"/>
    </source>
</evidence>
<evidence type="ECO:0000256" key="3">
    <source>
        <dbReference type="ARBA" id="ARBA00029447"/>
    </source>
</evidence>
<dbReference type="STRING" id="314283.MED297_15700"/>
<dbReference type="GO" id="GO:0007165">
    <property type="term" value="P:signal transduction"/>
    <property type="evidence" value="ECO:0007669"/>
    <property type="project" value="UniProtKB-KW"/>
</dbReference>
<dbReference type="CDD" id="cd06225">
    <property type="entry name" value="HAMP"/>
    <property type="match status" value="1"/>
</dbReference>
<dbReference type="Pfam" id="PF00015">
    <property type="entry name" value="MCPsignal"/>
    <property type="match status" value="1"/>
</dbReference>
<feature type="domain" description="Methyl-accepting transducer" evidence="7">
    <location>
        <begin position="396"/>
        <end position="632"/>
    </location>
</feature>
<dbReference type="GO" id="GO:0004888">
    <property type="term" value="F:transmembrane signaling receptor activity"/>
    <property type="evidence" value="ECO:0007669"/>
    <property type="project" value="InterPro"/>
</dbReference>
<reference evidence="9 10" key="1">
    <citation type="submission" date="2006-02" db="EMBL/GenBank/DDBJ databases">
        <authorList>
            <person name="Pinhassi J."/>
            <person name="Pedros-Alio C."/>
            <person name="Ferriera S."/>
            <person name="Johnson J."/>
            <person name="Kravitz S."/>
            <person name="Halpern A."/>
            <person name="Remington K."/>
            <person name="Beeson K."/>
            <person name="Tran B."/>
            <person name="Rogers Y.-H."/>
            <person name="Friedman R."/>
            <person name="Venter J.C."/>
        </authorList>
    </citation>
    <scope>NUCLEOTIDE SEQUENCE [LARGE SCALE GENOMIC DNA]</scope>
    <source>
        <strain evidence="9 10">MED297</strain>
    </source>
</reference>
<evidence type="ECO:0000313" key="9">
    <source>
        <dbReference type="EMBL" id="EAR08028.1"/>
    </source>
</evidence>
<evidence type="ECO:0000256" key="4">
    <source>
        <dbReference type="PROSITE-ProRule" id="PRU00284"/>
    </source>
</evidence>
<organism evidence="9 10">
    <name type="scientific">Reinekea blandensis MED297</name>
    <dbReference type="NCBI Taxonomy" id="314283"/>
    <lineage>
        <taxon>Bacteria</taxon>
        <taxon>Pseudomonadati</taxon>
        <taxon>Pseudomonadota</taxon>
        <taxon>Gammaproteobacteria</taxon>
        <taxon>Oceanospirillales</taxon>
        <taxon>Saccharospirillaceae</taxon>
        <taxon>Reinekea</taxon>
    </lineage>
</organism>
<keyword evidence="2 4" id="KW-0807">Transducer</keyword>
<evidence type="ECO:0000256" key="5">
    <source>
        <dbReference type="SAM" id="MobiDB-lite"/>
    </source>
</evidence>
<dbReference type="GO" id="GO:0006935">
    <property type="term" value="P:chemotaxis"/>
    <property type="evidence" value="ECO:0007669"/>
    <property type="project" value="InterPro"/>
</dbReference>
<evidence type="ECO:0000259" key="7">
    <source>
        <dbReference type="PROSITE" id="PS50111"/>
    </source>
</evidence>
<dbReference type="SMART" id="SM00304">
    <property type="entry name" value="HAMP"/>
    <property type="match status" value="1"/>
</dbReference>
<dbReference type="EMBL" id="AAOE01000027">
    <property type="protein sequence ID" value="EAR08028.1"/>
    <property type="molecule type" value="Genomic_DNA"/>
</dbReference>
<dbReference type="RefSeq" id="WP_008043293.1">
    <property type="nucleotide sequence ID" value="NZ_CH724150.1"/>
</dbReference>
<gene>
    <name evidence="9" type="ORF">MED297_15700</name>
</gene>
<dbReference type="InterPro" id="IPR004090">
    <property type="entry name" value="Chemotax_Me-accpt_rcpt"/>
</dbReference>
<dbReference type="Proteomes" id="UP000005953">
    <property type="component" value="Unassembled WGS sequence"/>
</dbReference>
<dbReference type="InterPro" id="IPR003660">
    <property type="entry name" value="HAMP_dom"/>
</dbReference>
<dbReference type="PROSITE" id="PS50111">
    <property type="entry name" value="CHEMOTAXIS_TRANSDUC_2"/>
    <property type="match status" value="1"/>
</dbReference>
<dbReference type="HOGENOM" id="CLU_000445_107_27_6"/>
<sequence length="695" mass="75812">MIRISLTQRIIAGFSLVLLIVIAMSGSAFLSQHRISDQMLLTSTTIPELLNESGAVLDLMRVTNQIMLQHATTEDAEARQSLEATFAQTRQMYERQADGLSAKLSDYPEIQTTFDAANESVKAVQAMAASHFELQNARVEAQTTSLTRLSEFASEFQYYADDIKDLIEEAEDSDNAGQLLNEVENLASQGNGVQLYLIKTLAVRDDRRFATFAQELERFSQLMEESIAAIEQTEPGLIQGFRFYQGLLDAAVFHEDGLFQQHLRFVSLDNQSSERLKEVALLSETANQQLAQATQQIHQVAEVAQASTQAVFKQSTWVNLGLALVSLVVAVLIASTIIISIRRPLKMIVASLKRVADGDLSGTIQQSFQSELGVIVDDVNVLTEQLNGLISQIDRSSRSIRSVAEDNQIKSEQTNQSIARQRSQTESVATAVTEMDAAVREVATHAVEASQEVSRVTENAQINMTRMEQNLAFATNLKSSLTTASDVIGHLSEESQRIGDILDIIQGIAEQTNLLALNAAIEAARAGEQGRGFAVVADEVRTLAGRSQQAANEISGLIESLQTKAGEAVSLVKENLEQADRSVNQSQEVSALLQEMVTTLASIDDKSRSIASASEEQSTVANDVAENIVQIFSMTEDIESYASQAADNSETLNQLAFHQAELISRFNLGSEPESDEDGVEKDGDVSATVEGIQNN</sequence>
<evidence type="ECO:0000259" key="8">
    <source>
        <dbReference type="PROSITE" id="PS50885"/>
    </source>
</evidence>
<dbReference type="SUPFAM" id="SSF58104">
    <property type="entry name" value="Methyl-accepting chemotaxis protein (MCP) signaling domain"/>
    <property type="match status" value="1"/>
</dbReference>
<accession>A4BIR4</accession>
<name>A4BIR4_9GAMM</name>
<keyword evidence="10" id="KW-1185">Reference proteome</keyword>
<dbReference type="PRINTS" id="PR00260">
    <property type="entry name" value="CHEMTRNSDUCR"/>
</dbReference>
<dbReference type="GO" id="GO:0016020">
    <property type="term" value="C:membrane"/>
    <property type="evidence" value="ECO:0007669"/>
    <property type="project" value="UniProtKB-SubCell"/>
</dbReference>
<dbReference type="InterPro" id="IPR004089">
    <property type="entry name" value="MCPsignal_dom"/>
</dbReference>
<evidence type="ECO:0000256" key="1">
    <source>
        <dbReference type="ARBA" id="ARBA00004370"/>
    </source>
</evidence>
<dbReference type="Pfam" id="PF00672">
    <property type="entry name" value="HAMP"/>
    <property type="match status" value="1"/>
</dbReference>
<evidence type="ECO:0000313" key="10">
    <source>
        <dbReference type="Proteomes" id="UP000005953"/>
    </source>
</evidence>
<comment type="subcellular location">
    <subcellularLocation>
        <location evidence="1">Membrane</location>
    </subcellularLocation>
</comment>
<feature type="region of interest" description="Disordered" evidence="5">
    <location>
        <begin position="669"/>
        <end position="695"/>
    </location>
</feature>
<dbReference type="Gene3D" id="1.10.287.950">
    <property type="entry name" value="Methyl-accepting chemotaxis protein"/>
    <property type="match status" value="1"/>
</dbReference>
<dbReference type="OrthoDB" id="5693655at2"/>
<dbReference type="PROSITE" id="PS50885">
    <property type="entry name" value="HAMP"/>
    <property type="match status" value="1"/>
</dbReference>
<dbReference type="FunFam" id="1.10.287.950:FF:000001">
    <property type="entry name" value="Methyl-accepting chemotaxis sensory transducer"/>
    <property type="match status" value="1"/>
</dbReference>
<dbReference type="PANTHER" id="PTHR32089:SF70">
    <property type="entry name" value="ENERGY TAXIS MODULATING METHYL ACCEPTING SENSORY TRANSDUCER"/>
    <property type="match status" value="1"/>
</dbReference>
<dbReference type="SMART" id="SM00283">
    <property type="entry name" value="MA"/>
    <property type="match status" value="1"/>
</dbReference>
<feature type="transmembrane region" description="Helical" evidence="6">
    <location>
        <begin position="317"/>
        <end position="341"/>
    </location>
</feature>
<evidence type="ECO:0000256" key="2">
    <source>
        <dbReference type="ARBA" id="ARBA00023224"/>
    </source>
</evidence>
<dbReference type="CDD" id="cd11386">
    <property type="entry name" value="MCP_signal"/>
    <property type="match status" value="1"/>
</dbReference>
<keyword evidence="6" id="KW-0472">Membrane</keyword>
<dbReference type="PANTHER" id="PTHR32089">
    <property type="entry name" value="METHYL-ACCEPTING CHEMOTAXIS PROTEIN MCPB"/>
    <property type="match status" value="1"/>
</dbReference>
<proteinExistence type="inferred from homology"/>
<comment type="caution">
    <text evidence="9">The sequence shown here is derived from an EMBL/GenBank/DDBJ whole genome shotgun (WGS) entry which is preliminary data.</text>
</comment>
<comment type="similarity">
    <text evidence="3">Belongs to the methyl-accepting chemotaxis (MCP) protein family.</text>
</comment>